<evidence type="ECO:0000313" key="1">
    <source>
        <dbReference type="EMBL" id="DAD38546.1"/>
    </source>
</evidence>
<comment type="caution">
    <text evidence="1">The sequence shown here is derived from an EMBL/GenBank/DDBJ whole genome shotgun (WGS) entry which is preliminary data.</text>
</comment>
<dbReference type="EMBL" id="DUZY01000005">
    <property type="protein sequence ID" value="DAD38546.1"/>
    <property type="molecule type" value="Genomic_DNA"/>
</dbReference>
<reference evidence="1 2" key="1">
    <citation type="journal article" date="2020" name="Mol. Biol. Evol.">
        <title>Distinct Expression and Methylation Patterns for Genes with Different Fates following a Single Whole-Genome Duplication in Flowering Plants.</title>
        <authorList>
            <person name="Shi T."/>
            <person name="Rahmani R.S."/>
            <person name="Gugger P.F."/>
            <person name="Wang M."/>
            <person name="Li H."/>
            <person name="Zhang Y."/>
            <person name="Li Z."/>
            <person name="Wang Q."/>
            <person name="Van de Peer Y."/>
            <person name="Marchal K."/>
            <person name="Chen J."/>
        </authorList>
    </citation>
    <scope>NUCLEOTIDE SEQUENCE [LARGE SCALE GENOMIC DNA]</scope>
    <source>
        <tissue evidence="1">Leaf</tissue>
    </source>
</reference>
<dbReference type="AlphaFoldDB" id="A0A822Z6F1"/>
<evidence type="ECO:0000313" key="2">
    <source>
        <dbReference type="Proteomes" id="UP000607653"/>
    </source>
</evidence>
<keyword evidence="2" id="KW-1185">Reference proteome</keyword>
<name>A0A822Z6F1_NELNU</name>
<gene>
    <name evidence="1" type="ORF">HUJ06_012868</name>
</gene>
<sequence>MIFFLVSQPLTDLPNSSSSSPFEQD</sequence>
<protein>
    <submittedName>
        <fullName evidence="1">Uncharacterized protein</fullName>
    </submittedName>
</protein>
<proteinExistence type="predicted"/>
<accession>A0A822Z6F1</accession>
<dbReference type="Proteomes" id="UP000607653">
    <property type="component" value="Unassembled WGS sequence"/>
</dbReference>
<organism evidence="1 2">
    <name type="scientific">Nelumbo nucifera</name>
    <name type="common">Sacred lotus</name>
    <dbReference type="NCBI Taxonomy" id="4432"/>
    <lineage>
        <taxon>Eukaryota</taxon>
        <taxon>Viridiplantae</taxon>
        <taxon>Streptophyta</taxon>
        <taxon>Embryophyta</taxon>
        <taxon>Tracheophyta</taxon>
        <taxon>Spermatophyta</taxon>
        <taxon>Magnoliopsida</taxon>
        <taxon>Proteales</taxon>
        <taxon>Nelumbonaceae</taxon>
        <taxon>Nelumbo</taxon>
    </lineage>
</organism>